<evidence type="ECO:0000313" key="3">
    <source>
        <dbReference type="EMBL" id="MBL6457980.1"/>
    </source>
</evidence>
<dbReference type="InterPro" id="IPR000073">
    <property type="entry name" value="AB_hydrolase_1"/>
</dbReference>
<dbReference type="SUPFAM" id="SSF53474">
    <property type="entry name" value="alpha/beta-Hydrolases"/>
    <property type="match status" value="1"/>
</dbReference>
<name>A0ABS1V8J0_9PROT</name>
<dbReference type="Gene3D" id="3.40.50.1820">
    <property type="entry name" value="alpha/beta hydrolase"/>
    <property type="match status" value="1"/>
</dbReference>
<gene>
    <name evidence="3" type="ORF">JMJ55_21835</name>
</gene>
<reference evidence="3 4" key="1">
    <citation type="submission" date="2021-01" db="EMBL/GenBank/DDBJ databases">
        <title>Belnapia mucosa sp. nov. and Belnapia arida sp. nov., isolated from the Tabernas Desert (Almeria, Spain).</title>
        <authorList>
            <person name="Molina-Menor E."/>
            <person name="Vidal-Verdu A."/>
            <person name="Calonge A."/>
            <person name="Satari L."/>
            <person name="Pereto Magraner J."/>
            <person name="Porcar Miralles M."/>
        </authorList>
    </citation>
    <scope>NUCLEOTIDE SEQUENCE [LARGE SCALE GENOMIC DNA]</scope>
    <source>
        <strain evidence="3 4">T6</strain>
    </source>
</reference>
<evidence type="ECO:0000256" key="1">
    <source>
        <dbReference type="ARBA" id="ARBA00022801"/>
    </source>
</evidence>
<keyword evidence="1 3" id="KW-0378">Hydrolase</keyword>
<dbReference type="RefSeq" id="WP_202827721.1">
    <property type="nucleotide sequence ID" value="NZ_JAEUXJ010000011.1"/>
</dbReference>
<organism evidence="3 4">
    <name type="scientific">Belnapia mucosa</name>
    <dbReference type="NCBI Taxonomy" id="2804532"/>
    <lineage>
        <taxon>Bacteria</taxon>
        <taxon>Pseudomonadati</taxon>
        <taxon>Pseudomonadota</taxon>
        <taxon>Alphaproteobacteria</taxon>
        <taxon>Acetobacterales</taxon>
        <taxon>Roseomonadaceae</taxon>
        <taxon>Belnapia</taxon>
    </lineage>
</organism>
<dbReference type="PRINTS" id="PR00412">
    <property type="entry name" value="EPOXHYDRLASE"/>
</dbReference>
<protein>
    <submittedName>
        <fullName evidence="3">Alpha/beta hydrolase</fullName>
    </submittedName>
</protein>
<dbReference type="Pfam" id="PF00561">
    <property type="entry name" value="Abhydrolase_1"/>
    <property type="match status" value="1"/>
</dbReference>
<dbReference type="PANTHER" id="PTHR43329">
    <property type="entry name" value="EPOXIDE HYDROLASE"/>
    <property type="match status" value="1"/>
</dbReference>
<comment type="caution">
    <text evidence="3">The sequence shown here is derived from an EMBL/GenBank/DDBJ whole genome shotgun (WGS) entry which is preliminary data.</text>
</comment>
<dbReference type="InterPro" id="IPR029058">
    <property type="entry name" value="AB_hydrolase_fold"/>
</dbReference>
<dbReference type="EMBL" id="JAEUXJ010000011">
    <property type="protein sequence ID" value="MBL6457980.1"/>
    <property type="molecule type" value="Genomic_DNA"/>
</dbReference>
<evidence type="ECO:0000313" key="4">
    <source>
        <dbReference type="Proteomes" id="UP000606490"/>
    </source>
</evidence>
<keyword evidence="4" id="KW-1185">Reference proteome</keyword>
<evidence type="ECO:0000259" key="2">
    <source>
        <dbReference type="Pfam" id="PF00561"/>
    </source>
</evidence>
<dbReference type="InterPro" id="IPR000639">
    <property type="entry name" value="Epox_hydrolase-like"/>
</dbReference>
<dbReference type="Proteomes" id="UP000606490">
    <property type="component" value="Unassembled WGS sequence"/>
</dbReference>
<dbReference type="GO" id="GO:0016787">
    <property type="term" value="F:hydrolase activity"/>
    <property type="evidence" value="ECO:0007669"/>
    <property type="project" value="UniProtKB-KW"/>
</dbReference>
<feature type="domain" description="AB hydrolase-1" evidence="2">
    <location>
        <begin position="25"/>
        <end position="278"/>
    </location>
</feature>
<accession>A0ABS1V8J0</accession>
<proteinExistence type="predicted"/>
<sequence length="296" mass="32085">MQDLRRIRTPTLEIAYAELGPAEGPPVVLLHGFPYAPQAYAAVAPILAAAGRRCIIPYLRGYGPTRFLSSETPRSGQQAALGADLRDLLDALAIPRAVVAGYDWGGRAACILAALWPERVTGLVSCTGYNIQDIAGSVRPATPEQEHRLWYQYYFHTERGRAGLEADRRGIARLLWRLWSPAWGFDEATFAASASAFDNPDFVPVVIQSYRHRFGYAPGDPALEAIEAALARRPRIVVPTIAPHGGADGVGPAEASASHARFFTGPYERRVLPGIGHNLPQEAPEAFARAILDLPG</sequence>